<feature type="region of interest" description="Disordered" evidence="2">
    <location>
        <begin position="192"/>
        <end position="219"/>
    </location>
</feature>
<evidence type="ECO:0000313" key="3">
    <source>
        <dbReference type="Proteomes" id="UP000694863"/>
    </source>
</evidence>
<accession>A0ABM0IHJ7</accession>
<proteinExistence type="predicted"/>
<evidence type="ECO:0000256" key="1">
    <source>
        <dbReference type="SAM" id="Coils"/>
    </source>
</evidence>
<dbReference type="Pfam" id="PF15558">
    <property type="entry name" value="DUF4659"/>
    <property type="match status" value="1"/>
</dbReference>
<organism evidence="3 4">
    <name type="scientific">Echinops telfairi</name>
    <name type="common">Lesser hedgehog tenrec</name>
    <dbReference type="NCBI Taxonomy" id="9371"/>
    <lineage>
        <taxon>Eukaryota</taxon>
        <taxon>Metazoa</taxon>
        <taxon>Chordata</taxon>
        <taxon>Craniata</taxon>
        <taxon>Vertebrata</taxon>
        <taxon>Euteleostomi</taxon>
        <taxon>Mammalia</taxon>
        <taxon>Eutheria</taxon>
        <taxon>Afrotheria</taxon>
        <taxon>Tenrecidae</taxon>
        <taxon>Tenrecinae</taxon>
        <taxon>Echinops</taxon>
    </lineage>
</organism>
<dbReference type="PANTHER" id="PTHR33663">
    <property type="entry name" value="COILED-COIL DOMAIN-CONTAINING PROTEIN 177"/>
    <property type="match status" value="1"/>
</dbReference>
<feature type="compositionally biased region" description="Polar residues" evidence="2">
    <location>
        <begin position="197"/>
        <end position="210"/>
    </location>
</feature>
<feature type="region of interest" description="Disordered" evidence="2">
    <location>
        <begin position="466"/>
        <end position="495"/>
    </location>
</feature>
<feature type="coiled-coil region" evidence="1">
    <location>
        <begin position="378"/>
        <end position="405"/>
    </location>
</feature>
<feature type="region of interest" description="Disordered" evidence="2">
    <location>
        <begin position="1"/>
        <end position="20"/>
    </location>
</feature>
<dbReference type="Proteomes" id="UP000694863">
    <property type="component" value="Unplaced"/>
</dbReference>
<dbReference type="GeneID" id="101647814"/>
<evidence type="ECO:0000256" key="2">
    <source>
        <dbReference type="SAM" id="MobiDB-lite"/>
    </source>
</evidence>
<dbReference type="PANTHER" id="PTHR33663:SF3">
    <property type="entry name" value="COILED-COIL DOMAIN-CONTAINING PROTEIN 185"/>
    <property type="match status" value="1"/>
</dbReference>
<feature type="region of interest" description="Disordered" evidence="2">
    <location>
        <begin position="599"/>
        <end position="624"/>
    </location>
</feature>
<dbReference type="InterPro" id="IPR029090">
    <property type="entry name" value="DUF4659"/>
</dbReference>
<reference evidence="4" key="1">
    <citation type="submission" date="2025-08" db="UniProtKB">
        <authorList>
            <consortium name="RefSeq"/>
        </authorList>
    </citation>
    <scope>IDENTIFICATION</scope>
</reference>
<evidence type="ECO:0000313" key="4">
    <source>
        <dbReference type="RefSeq" id="XP_004700215.1"/>
    </source>
</evidence>
<sequence length="624" mass="71263">MVGLDRFSPRPYLDFAEPGWPIPERTLSARWSAPGPRPELALGPWTPARAAGSETASPWQALPLRHSPPPWPGRGRGYPASPWESRSLTDMAQRAPDRARKQRPYSRRLENAWGEARSKGQRLGGGGHSLTWQPPQLHQPQPCQQYPPAQGDSPPPGPRGAYTPLRAPIGGEDAQNGNRWAVPVRRDCWSFSPGPTGKSSMLSKGSTCSASGHPPERGGQELLESLGGQYSQLEGSSETVSCEELPSQPSQILRSKLADVVISSRDQKIVALVLARLQKAQKMRELQQQAAVAWEELKRSDQKVQMTLAKERRLLLQQSQEQWQQQKEQPKGHLCCQRHAHHQDREGKAEIQKEKQLEAQGKLVKARAPAEHRKQCQVRQLMEEERVQEQNILQLQKRLEQASHKRHLHALEDLTRAQETNLTSIINYQARKVLMDCQAKAEELLKKLSLEQRSQELRETHAALGLEHHRELREKEPKEDKQLQQVRWRVGESQEQKQRRQRMLMELVDDKLRPARSSTQGNIKDRVKHARELSVLREKHHHVLKLKAEKEEKGHIEGIKEAIRKKQQRREQISRENAAALEDFQKLSRAALQMRDPVRALPTSSLDQKPWEAQFHAHQPRGSY</sequence>
<keyword evidence="1" id="KW-0175">Coiled coil</keyword>
<keyword evidence="3" id="KW-1185">Reference proteome</keyword>
<gene>
    <name evidence="4" type="primary">CCDC185</name>
</gene>
<name>A0ABM0IHJ7_ECHTE</name>
<dbReference type="RefSeq" id="XP_004700215.1">
    <property type="nucleotide sequence ID" value="XM_004700158.1"/>
</dbReference>
<protein>
    <submittedName>
        <fullName evidence="4">Coiled-coil domain-containing protein 185</fullName>
    </submittedName>
</protein>
<feature type="coiled-coil region" evidence="1">
    <location>
        <begin position="556"/>
        <end position="590"/>
    </location>
</feature>
<feature type="compositionally biased region" description="Basic and acidic residues" evidence="2">
    <location>
        <begin position="466"/>
        <end position="482"/>
    </location>
</feature>
<feature type="compositionally biased region" description="Low complexity" evidence="2">
    <location>
        <begin position="133"/>
        <end position="152"/>
    </location>
</feature>
<feature type="region of interest" description="Disordered" evidence="2">
    <location>
        <begin position="26"/>
        <end position="177"/>
    </location>
</feature>